<comment type="subunit">
    <text evidence="3 8">Homodecamer; pentamer of dimers.</text>
</comment>
<reference evidence="12 13" key="1">
    <citation type="submission" date="2012-09" db="EMBL/GenBank/DDBJ databases">
        <title>Genome Sequence of alkane-degrading Bacterium Alcanivorax sp. 19-m-6.</title>
        <authorList>
            <person name="Lai Q."/>
            <person name="Shao Z."/>
        </authorList>
    </citation>
    <scope>NUCLEOTIDE SEQUENCE [LARGE SCALE GENOMIC DNA]</scope>
    <source>
        <strain evidence="12 13">19-m-6</strain>
    </source>
</reference>
<sequence>MSVTIRTLQKRKQDGEKFSVLTAYDACFSKLISEAGIDAILVGDSLGNVIQGQSSTVPVTLEQMAYHTECVARGNSGSLIIADVPFMGAATVERALESSTALMQAGANMVKLEGSAWLAESIELLNRNGIPVCAHMGLTPQAVNALGGYRVQGKDDDSATEMLEAARILEQAGAAMLLLECVPRELSTRITQAVNIPVIGIGAAPECDGQVLVMHDMLGISPGKPARFVKNFMTDASDIPSAFKAYHEAVLNVSFPAEEHCF</sequence>
<gene>
    <name evidence="8" type="primary">panB</name>
    <name evidence="12" type="ORF">Y5S_01506</name>
</gene>
<dbReference type="PANTHER" id="PTHR20881">
    <property type="entry name" value="3-METHYL-2-OXOBUTANOATE HYDROXYMETHYLTRANSFERASE"/>
    <property type="match status" value="1"/>
</dbReference>
<keyword evidence="8" id="KW-0963">Cytoplasm</keyword>
<dbReference type="GO" id="GO:0008168">
    <property type="term" value="F:methyltransferase activity"/>
    <property type="evidence" value="ECO:0007669"/>
    <property type="project" value="UniProtKB-KW"/>
</dbReference>
<dbReference type="GO" id="GO:0000287">
    <property type="term" value="F:magnesium ion binding"/>
    <property type="evidence" value="ECO:0007669"/>
    <property type="project" value="TreeGrafter"/>
</dbReference>
<feature type="binding site" evidence="8 10">
    <location>
        <position position="111"/>
    </location>
    <ligand>
        <name>3-methyl-2-oxobutanoate</name>
        <dbReference type="ChEBI" id="CHEBI:11851"/>
    </ligand>
</feature>
<dbReference type="InterPro" id="IPR040442">
    <property type="entry name" value="Pyrv_kinase-like_dom_sf"/>
</dbReference>
<dbReference type="GO" id="GO:0015940">
    <property type="term" value="P:pantothenate biosynthetic process"/>
    <property type="evidence" value="ECO:0007669"/>
    <property type="project" value="UniProtKB-UniRule"/>
</dbReference>
<accession>A0A095SKJ6</accession>
<dbReference type="OrthoDB" id="9781789at2"/>
<dbReference type="Gene3D" id="3.20.20.60">
    <property type="entry name" value="Phosphoenolpyruvate-binding domains"/>
    <property type="match status" value="1"/>
</dbReference>
<evidence type="ECO:0000256" key="4">
    <source>
        <dbReference type="ARBA" id="ARBA00022655"/>
    </source>
</evidence>
<keyword evidence="12" id="KW-0489">Methyltransferase</keyword>
<dbReference type="EMBL" id="ARXV01000005">
    <property type="protein sequence ID" value="KGD65072.1"/>
    <property type="molecule type" value="Genomic_DNA"/>
</dbReference>
<evidence type="ECO:0000313" key="13">
    <source>
        <dbReference type="Proteomes" id="UP000029444"/>
    </source>
</evidence>
<dbReference type="STRING" id="1177154.Y5S_01506"/>
<dbReference type="InterPro" id="IPR015813">
    <property type="entry name" value="Pyrv/PenolPyrv_kinase-like_dom"/>
</dbReference>
<organism evidence="12 13">
    <name type="scientific">Alcanivorax nanhaiticus</name>
    <dbReference type="NCBI Taxonomy" id="1177154"/>
    <lineage>
        <taxon>Bacteria</taxon>
        <taxon>Pseudomonadati</taxon>
        <taxon>Pseudomonadota</taxon>
        <taxon>Gammaproteobacteria</taxon>
        <taxon>Oceanospirillales</taxon>
        <taxon>Alcanivoracaceae</taxon>
        <taxon>Alcanivorax</taxon>
    </lineage>
</organism>
<feature type="binding site" evidence="8 11">
    <location>
        <position position="83"/>
    </location>
    <ligand>
        <name>Mg(2+)</name>
        <dbReference type="ChEBI" id="CHEBI:18420"/>
    </ligand>
</feature>
<dbReference type="EC" id="2.1.2.11" evidence="8"/>
<dbReference type="SUPFAM" id="SSF51621">
    <property type="entry name" value="Phosphoenolpyruvate/pyruvate domain"/>
    <property type="match status" value="1"/>
</dbReference>
<comment type="similarity">
    <text evidence="2 8">Belongs to the PanB family.</text>
</comment>
<dbReference type="GO" id="GO:0005737">
    <property type="term" value="C:cytoplasm"/>
    <property type="evidence" value="ECO:0007669"/>
    <property type="project" value="UniProtKB-SubCell"/>
</dbReference>
<feature type="binding site" evidence="8 10">
    <location>
        <position position="83"/>
    </location>
    <ligand>
        <name>3-methyl-2-oxobutanoate</name>
        <dbReference type="ChEBI" id="CHEBI:11851"/>
    </ligand>
</feature>
<dbReference type="PIRSF" id="PIRSF000388">
    <property type="entry name" value="Pantoate_hydroxy_MeTrfase"/>
    <property type="match status" value="1"/>
</dbReference>
<evidence type="ECO:0000256" key="10">
    <source>
        <dbReference type="PIRSR" id="PIRSR000388-2"/>
    </source>
</evidence>
<dbReference type="Proteomes" id="UP000029444">
    <property type="component" value="Unassembled WGS sequence"/>
</dbReference>
<evidence type="ECO:0000256" key="2">
    <source>
        <dbReference type="ARBA" id="ARBA00008676"/>
    </source>
</evidence>
<feature type="active site" description="Proton acceptor" evidence="8 9">
    <location>
        <position position="180"/>
    </location>
</feature>
<keyword evidence="4 8" id="KW-0566">Pantothenate biosynthesis</keyword>
<dbReference type="CDD" id="cd06557">
    <property type="entry name" value="KPHMT-like"/>
    <property type="match status" value="1"/>
</dbReference>
<dbReference type="GO" id="GO:0032259">
    <property type="term" value="P:methylation"/>
    <property type="evidence" value="ECO:0007669"/>
    <property type="project" value="UniProtKB-KW"/>
</dbReference>
<dbReference type="HAMAP" id="MF_00156">
    <property type="entry name" value="PanB"/>
    <property type="match status" value="1"/>
</dbReference>
<comment type="caution">
    <text evidence="12">The sequence shown here is derived from an EMBL/GenBank/DDBJ whole genome shotgun (WGS) entry which is preliminary data.</text>
</comment>
<evidence type="ECO:0000256" key="8">
    <source>
        <dbReference type="HAMAP-Rule" id="MF_00156"/>
    </source>
</evidence>
<comment type="catalytic activity">
    <reaction evidence="8">
        <text>(6R)-5,10-methylene-5,6,7,8-tetrahydrofolate + 3-methyl-2-oxobutanoate + H2O = 2-dehydropantoate + (6S)-5,6,7,8-tetrahydrofolate</text>
        <dbReference type="Rhea" id="RHEA:11824"/>
        <dbReference type="ChEBI" id="CHEBI:11561"/>
        <dbReference type="ChEBI" id="CHEBI:11851"/>
        <dbReference type="ChEBI" id="CHEBI:15377"/>
        <dbReference type="ChEBI" id="CHEBI:15636"/>
        <dbReference type="ChEBI" id="CHEBI:57453"/>
        <dbReference type="EC" id="2.1.2.11"/>
    </reaction>
</comment>
<dbReference type="Pfam" id="PF02548">
    <property type="entry name" value="Pantoate_transf"/>
    <property type="match status" value="1"/>
</dbReference>
<comment type="cofactor">
    <cofactor evidence="8 11">
        <name>Mg(2+)</name>
        <dbReference type="ChEBI" id="CHEBI:18420"/>
    </cofactor>
    <text evidence="8 11">Binds 1 Mg(2+) ion per subunit.</text>
</comment>
<name>A0A095SKJ6_9GAMM</name>
<comment type="pathway">
    <text evidence="1 8">Cofactor biosynthesis; (R)-pantothenate biosynthesis; (R)-pantoate from 3-methyl-2-oxobutanoate: step 1/2.</text>
</comment>
<evidence type="ECO:0000256" key="11">
    <source>
        <dbReference type="PIRSR" id="PIRSR000388-3"/>
    </source>
</evidence>
<proteinExistence type="inferred from homology"/>
<keyword evidence="5 8" id="KW-0808">Transferase</keyword>
<evidence type="ECO:0000256" key="3">
    <source>
        <dbReference type="ARBA" id="ARBA00011424"/>
    </source>
</evidence>
<dbReference type="GO" id="GO:0003864">
    <property type="term" value="F:3-methyl-2-oxobutanoate hydroxymethyltransferase activity"/>
    <property type="evidence" value="ECO:0007669"/>
    <property type="project" value="UniProtKB-UniRule"/>
</dbReference>
<dbReference type="InterPro" id="IPR003700">
    <property type="entry name" value="Pantoate_hydroxy_MeTrfase"/>
</dbReference>
<dbReference type="UniPathway" id="UPA00028">
    <property type="reaction ID" value="UER00003"/>
</dbReference>
<dbReference type="RefSeq" id="WP_035231932.1">
    <property type="nucleotide sequence ID" value="NZ_ARXV01000005.1"/>
</dbReference>
<dbReference type="PANTHER" id="PTHR20881:SF0">
    <property type="entry name" value="3-METHYL-2-OXOBUTANOATE HYDROXYMETHYLTRANSFERASE"/>
    <property type="match status" value="1"/>
</dbReference>
<dbReference type="FunFam" id="3.20.20.60:FF:000003">
    <property type="entry name" value="3-methyl-2-oxobutanoate hydroxymethyltransferase"/>
    <property type="match status" value="1"/>
</dbReference>
<keyword evidence="8 11" id="KW-0460">Magnesium</keyword>
<dbReference type="eggNOG" id="COG0413">
    <property type="taxonomic scope" value="Bacteria"/>
</dbReference>
<feature type="binding site" evidence="8 11">
    <location>
        <position position="113"/>
    </location>
    <ligand>
        <name>Mg(2+)</name>
        <dbReference type="ChEBI" id="CHEBI:18420"/>
    </ligand>
</feature>
<evidence type="ECO:0000313" key="12">
    <source>
        <dbReference type="EMBL" id="KGD65072.1"/>
    </source>
</evidence>
<evidence type="ECO:0000256" key="1">
    <source>
        <dbReference type="ARBA" id="ARBA00005033"/>
    </source>
</evidence>
<feature type="binding site" evidence="8 11">
    <location>
        <position position="44"/>
    </location>
    <ligand>
        <name>Mg(2+)</name>
        <dbReference type="ChEBI" id="CHEBI:18420"/>
    </ligand>
</feature>
<comment type="subcellular location">
    <subcellularLocation>
        <location evidence="8">Cytoplasm</location>
    </subcellularLocation>
</comment>
<feature type="binding site" evidence="8 10">
    <location>
        <begin position="44"/>
        <end position="45"/>
    </location>
    <ligand>
        <name>3-methyl-2-oxobutanoate</name>
        <dbReference type="ChEBI" id="CHEBI:11851"/>
    </ligand>
</feature>
<dbReference type="AlphaFoldDB" id="A0A095SKJ6"/>
<dbReference type="PATRIC" id="fig|1177154.3.peg.1535"/>
<evidence type="ECO:0000256" key="6">
    <source>
        <dbReference type="ARBA" id="ARBA00022723"/>
    </source>
</evidence>
<dbReference type="NCBIfam" id="NF001452">
    <property type="entry name" value="PRK00311.1"/>
    <property type="match status" value="1"/>
</dbReference>
<protein>
    <recommendedName>
        <fullName evidence="8">3-methyl-2-oxobutanoate hydroxymethyltransferase</fullName>
        <ecNumber evidence="8">2.1.2.11</ecNumber>
    </recommendedName>
    <alternativeName>
        <fullName evidence="8">Ketopantoate hydroxymethyltransferase</fullName>
        <shortName evidence="8">KPHMT</shortName>
    </alternativeName>
</protein>
<keyword evidence="13" id="KW-1185">Reference proteome</keyword>
<comment type="function">
    <text evidence="7 8">Catalyzes the reversible reaction in which hydroxymethyl group from 5,10-methylenetetrahydrofolate is transferred onto alpha-ketoisovalerate to form ketopantoate.</text>
</comment>
<evidence type="ECO:0000256" key="9">
    <source>
        <dbReference type="PIRSR" id="PIRSR000388-1"/>
    </source>
</evidence>
<keyword evidence="6 8" id="KW-0479">Metal-binding</keyword>
<dbReference type="NCBIfam" id="TIGR00222">
    <property type="entry name" value="panB"/>
    <property type="match status" value="1"/>
</dbReference>
<evidence type="ECO:0000256" key="5">
    <source>
        <dbReference type="ARBA" id="ARBA00022679"/>
    </source>
</evidence>
<evidence type="ECO:0000256" key="7">
    <source>
        <dbReference type="ARBA" id="ARBA00056497"/>
    </source>
</evidence>